<dbReference type="PANTHER" id="PTHR45890">
    <property type="entry name" value="AARF DOMAIN CONTAINING KINASE 2 (PREDICTED)"/>
    <property type="match status" value="1"/>
</dbReference>
<evidence type="ECO:0000313" key="4">
    <source>
        <dbReference type="Proteomes" id="UP001054821"/>
    </source>
</evidence>
<reference evidence="3 4" key="1">
    <citation type="journal article" date="2022" name="G3 (Bethesda)">
        <title>Whole-genome sequence and methylome profiling of the almond [Prunus dulcis (Mill.) D.A. Webb] cultivar 'Nonpareil'.</title>
        <authorList>
            <person name="D'Amico-Willman K.M."/>
            <person name="Ouma W.Z."/>
            <person name="Meulia T."/>
            <person name="Sideli G.M."/>
            <person name="Gradziel T.M."/>
            <person name="Fresnedo-Ramirez J."/>
        </authorList>
    </citation>
    <scope>NUCLEOTIDE SEQUENCE [LARGE SCALE GENOMIC DNA]</scope>
    <source>
        <strain evidence="3">Clone GOH B32 T37-40</strain>
    </source>
</reference>
<protein>
    <recommendedName>
        <fullName evidence="2">ABC1 atypical kinase-like domain-containing protein</fullName>
    </recommendedName>
</protein>
<feature type="region of interest" description="Disordered" evidence="1">
    <location>
        <begin position="1"/>
        <end position="27"/>
    </location>
</feature>
<comment type="caution">
    <text evidence="3">The sequence shown here is derived from an EMBL/GenBank/DDBJ whole genome shotgun (WGS) entry which is preliminary data.</text>
</comment>
<feature type="domain" description="ABC1 atypical kinase-like" evidence="2">
    <location>
        <begin position="38"/>
        <end position="85"/>
    </location>
</feature>
<dbReference type="EMBL" id="JAJFAZ020000003">
    <property type="protein sequence ID" value="KAI5341363.1"/>
    <property type="molecule type" value="Genomic_DNA"/>
</dbReference>
<feature type="region of interest" description="Disordered" evidence="1">
    <location>
        <begin position="369"/>
        <end position="391"/>
    </location>
</feature>
<keyword evidence="4" id="KW-1185">Reference proteome</keyword>
<gene>
    <name evidence="3" type="ORF">L3X38_020637</name>
</gene>
<dbReference type="InterPro" id="IPR052402">
    <property type="entry name" value="ADCK_kinase"/>
</dbReference>
<dbReference type="PANTHER" id="PTHR45890:SF1">
    <property type="entry name" value="AARF DOMAIN CONTAINING KINASE 2"/>
    <property type="match status" value="1"/>
</dbReference>
<evidence type="ECO:0000313" key="3">
    <source>
        <dbReference type="EMBL" id="KAI5341363.1"/>
    </source>
</evidence>
<organism evidence="3 4">
    <name type="scientific">Prunus dulcis</name>
    <name type="common">Almond</name>
    <name type="synonym">Amygdalus dulcis</name>
    <dbReference type="NCBI Taxonomy" id="3755"/>
    <lineage>
        <taxon>Eukaryota</taxon>
        <taxon>Viridiplantae</taxon>
        <taxon>Streptophyta</taxon>
        <taxon>Embryophyta</taxon>
        <taxon>Tracheophyta</taxon>
        <taxon>Spermatophyta</taxon>
        <taxon>Magnoliopsida</taxon>
        <taxon>eudicotyledons</taxon>
        <taxon>Gunneridae</taxon>
        <taxon>Pentapetalae</taxon>
        <taxon>rosids</taxon>
        <taxon>fabids</taxon>
        <taxon>Rosales</taxon>
        <taxon>Rosaceae</taxon>
        <taxon>Amygdaloideae</taxon>
        <taxon>Amygdaleae</taxon>
        <taxon>Prunus</taxon>
    </lineage>
</organism>
<feature type="region of interest" description="Disordered" evidence="1">
    <location>
        <begin position="435"/>
        <end position="462"/>
    </location>
</feature>
<dbReference type="Pfam" id="PF03109">
    <property type="entry name" value="ABC1"/>
    <property type="match status" value="1"/>
</dbReference>
<dbReference type="InterPro" id="IPR004147">
    <property type="entry name" value="ABC1_dom"/>
</dbReference>
<evidence type="ECO:0000256" key="1">
    <source>
        <dbReference type="SAM" id="MobiDB-lite"/>
    </source>
</evidence>
<proteinExistence type="predicted"/>
<sequence length="489" mass="54321">MGSEIERSRSCRSSEIQTKKRKKRKMKQLRTKEYFAYTKKTIERAFGRKLPESFDNFEEKPVASRSIAQVHGAGQQVKPIVVAVKQVEEAFAFWGTPEGDLVHPAECMQQLLEKVRRHRVNVDGNVCTVVVTTLVLEGWQRKLDPRFHEGLLSSEQGVYIAESIAAKNMKQAKSLFRMYEDATDHGGSNHSGKIEPANGCTGERETEKSAKKLGELLFYGAVDAKRDDSSCPDQITLINSLLFRVRCMIPSKLTHFRNGNGNGNRKVHEPCIREEGSFVCLSFWLQLEGVPSSSNIMDLCRPTFIRRSLIRKMFANVGMPCCFVCCVGGNLKHCGKCLQSYHLHKEKKHIEVSGTRQIPIKTFPTSLDEVPSQRDAYGNTSSGKKVGSSSNANAGALVDDNNVGGRLVSQLVMNSAVIIADFVRQKSSAAAAAFERKSSSECDGSSPRLNTSNLEDTDSFSRNKLDKLGGDSACVKQVDHPIDYFLPKE</sequence>
<feature type="compositionally biased region" description="Polar residues" evidence="1">
    <location>
        <begin position="378"/>
        <end position="391"/>
    </location>
</feature>
<name>A0AAD4ZDP4_PRUDU</name>
<accession>A0AAD4ZDP4</accession>
<evidence type="ECO:0000259" key="2">
    <source>
        <dbReference type="Pfam" id="PF03109"/>
    </source>
</evidence>
<dbReference type="AlphaFoldDB" id="A0AAD4ZDP4"/>
<dbReference type="Proteomes" id="UP001054821">
    <property type="component" value="Chromosome 3"/>
</dbReference>
<feature type="compositionally biased region" description="Polar residues" evidence="1">
    <location>
        <begin position="441"/>
        <end position="454"/>
    </location>
</feature>